<dbReference type="PROSITE" id="PS00378">
    <property type="entry name" value="HEXOKINASE_1"/>
    <property type="match status" value="1"/>
</dbReference>
<dbReference type="PANTHER" id="PTHR19443">
    <property type="entry name" value="HEXOKINASE"/>
    <property type="match status" value="1"/>
</dbReference>
<dbReference type="FunFam" id="3.30.420.40:FF:000034">
    <property type="entry name" value="Phosphotransferase"/>
    <property type="match status" value="1"/>
</dbReference>
<dbReference type="Pfam" id="PF03727">
    <property type="entry name" value="Hexokinase_2"/>
    <property type="match status" value="1"/>
</dbReference>
<keyword evidence="8" id="KW-0324">Glycolysis</keyword>
<dbReference type="InterPro" id="IPR019807">
    <property type="entry name" value="Hexokinase_BS"/>
</dbReference>
<comment type="pathway">
    <text evidence="1">Carbohydrate degradation; glycolysis; D-glyceraldehyde 3-phosphate and glycerone phosphate from D-glucose: step 1/4.</text>
</comment>
<dbReference type="GO" id="GO:0006006">
    <property type="term" value="P:glucose metabolic process"/>
    <property type="evidence" value="ECO:0007669"/>
    <property type="project" value="TreeGrafter"/>
</dbReference>
<evidence type="ECO:0000259" key="11">
    <source>
        <dbReference type="Pfam" id="PF03727"/>
    </source>
</evidence>
<dbReference type="InterPro" id="IPR043129">
    <property type="entry name" value="ATPase_NBD"/>
</dbReference>
<dbReference type="GO" id="GO:0005739">
    <property type="term" value="C:mitochondrion"/>
    <property type="evidence" value="ECO:0007669"/>
    <property type="project" value="TreeGrafter"/>
</dbReference>
<dbReference type="EC" id="2.7.1.2" evidence="3"/>
<evidence type="ECO:0000256" key="5">
    <source>
        <dbReference type="ARBA" id="ARBA00022741"/>
    </source>
</evidence>
<protein>
    <recommendedName>
        <fullName evidence="3">glucokinase</fullName>
        <ecNumber evidence="3">2.7.1.2</ecNumber>
    </recommendedName>
</protein>
<dbReference type="InterPro" id="IPR022672">
    <property type="entry name" value="Hexokinase_N"/>
</dbReference>
<dbReference type="Proteomes" id="UP000799767">
    <property type="component" value="Unassembled WGS sequence"/>
</dbReference>
<evidence type="ECO:0000259" key="10">
    <source>
        <dbReference type="Pfam" id="PF00349"/>
    </source>
</evidence>
<dbReference type="GO" id="GO:0006096">
    <property type="term" value="P:glycolytic process"/>
    <property type="evidence" value="ECO:0007669"/>
    <property type="project" value="UniProtKB-UniPathway"/>
</dbReference>
<dbReference type="InterPro" id="IPR001312">
    <property type="entry name" value="Hexokinase"/>
</dbReference>
<gene>
    <name evidence="12" type="ORF">BDY17DRAFT_327366</name>
</gene>
<organism evidence="12 13">
    <name type="scientific">Neohortaea acidophila</name>
    <dbReference type="NCBI Taxonomy" id="245834"/>
    <lineage>
        <taxon>Eukaryota</taxon>
        <taxon>Fungi</taxon>
        <taxon>Dikarya</taxon>
        <taxon>Ascomycota</taxon>
        <taxon>Pezizomycotina</taxon>
        <taxon>Dothideomycetes</taxon>
        <taxon>Dothideomycetidae</taxon>
        <taxon>Mycosphaerellales</taxon>
        <taxon>Teratosphaeriaceae</taxon>
        <taxon>Neohortaea</taxon>
    </lineage>
</organism>
<dbReference type="PRINTS" id="PR00475">
    <property type="entry name" value="HEXOKINASE"/>
</dbReference>
<dbReference type="GeneID" id="54478663"/>
<dbReference type="GO" id="GO:0005524">
    <property type="term" value="F:ATP binding"/>
    <property type="evidence" value="ECO:0007669"/>
    <property type="project" value="UniProtKB-KW"/>
</dbReference>
<proteinExistence type="inferred from homology"/>
<keyword evidence="6" id="KW-0418">Kinase</keyword>
<dbReference type="OrthoDB" id="419537at2759"/>
<feature type="compositionally biased region" description="Acidic residues" evidence="9">
    <location>
        <begin position="54"/>
        <end position="64"/>
    </location>
</feature>
<comment type="similarity">
    <text evidence="2">Belongs to the hexokinase family.</text>
</comment>
<dbReference type="InterPro" id="IPR022673">
    <property type="entry name" value="Hexokinase_C"/>
</dbReference>
<evidence type="ECO:0000256" key="7">
    <source>
        <dbReference type="ARBA" id="ARBA00022840"/>
    </source>
</evidence>
<dbReference type="AlphaFoldDB" id="A0A6A6PHC0"/>
<dbReference type="GO" id="GO:0005536">
    <property type="term" value="F:D-glucose binding"/>
    <property type="evidence" value="ECO:0007669"/>
    <property type="project" value="InterPro"/>
</dbReference>
<keyword evidence="13" id="KW-1185">Reference proteome</keyword>
<dbReference type="SUPFAM" id="SSF53067">
    <property type="entry name" value="Actin-like ATPase domain"/>
    <property type="match status" value="2"/>
</dbReference>
<dbReference type="GO" id="GO:0008865">
    <property type="term" value="F:fructokinase activity"/>
    <property type="evidence" value="ECO:0007669"/>
    <property type="project" value="TreeGrafter"/>
</dbReference>
<evidence type="ECO:0000313" key="12">
    <source>
        <dbReference type="EMBL" id="KAF2479390.1"/>
    </source>
</evidence>
<dbReference type="Gene3D" id="3.40.367.20">
    <property type="match status" value="1"/>
</dbReference>
<keyword evidence="7" id="KW-0067">ATP-binding</keyword>
<dbReference type="GO" id="GO:0001678">
    <property type="term" value="P:intracellular glucose homeostasis"/>
    <property type="evidence" value="ECO:0007669"/>
    <property type="project" value="InterPro"/>
</dbReference>
<sequence length="957" mass="104646">MADFSFTPEFSPATREFLSSKRLPSPVSDTWRSISPFSDYDVFESEFFGRMSPFDDDSGEDVSEETTPQLELPGPEVARRCTTGRRASIGTVEPGSDSEDPPSGRPAEMPSITLDDAIDNTTGRRPRPTRVLFPFAHMRQSEAVASSSQVPVSRPQVTASSSQVTASSSRPKEILFTKSKEDIEKLRHLRRDLCEAYVQRERLAEGGIGKVTAEHKVKLVLDRIESDVVANTFNNAHSTQMTLQGLAWKDACAVLEAERRTRSRRAGVGDPYLDVQKEWIPMIPFRQPANTPLLHPSPPLLLTLALRNRSKSLSAIGQEARDDGELVFLRELRGGQKQRRFSSLSHFFASPTALVPAVVLLLVAVLLQLLLPYLQPFLHHQSISPPQSCPTYNPYNPFLQDLYCRVPAQETSGSLYSTSPRSMALAAAAQRVAAEFEYSKEAVNRGVDAFITQMHEGLGKQGATMSQIPTYVTGVPNGTEKGLYMAVDLGGTNFRVCSIQLHGNSTFSLTQSKVPIPKDLMVAQTSHELFSFLAKQIQLFLKTHHGEHYNTHTERRASMAGFGGFREEEIFSLGFTFSFPVQQVGINKGTLIRWTKGFDIHDTVGKDVCALLQKEIDALGLPVRVSALVNDTVGTLMARSYTSPGKTRTLLGAIFGTGTNGAYVEKLSNITKLNTTAGSSSNYDKSTGEMIINTEWGSFDNQLSVLPDTPYDRDLDRESVNPGIQMFEKRISGMFLGEILRRAIVSLVQDPAVPLFHDDDSSRNDVHSTTQIDATSPLYKQWGLDTSFLSIAAGDSGLGLKATRQSLDNDYGVSAASAEDAEAVRLIAAAVGKRAARLSAVAIAAVVISTASLATGDKDDVVDIGVDGSLVEFYPNFEEYIREALREIPRIGPEGEKRIRIGIAKDGSGVGAALIALVADRAMKSAGAKHVSRTETVFGGLVQGWLDAWNKTVRFRV</sequence>
<keyword evidence="5" id="KW-0547">Nucleotide-binding</keyword>
<dbReference type="EMBL" id="MU001641">
    <property type="protein sequence ID" value="KAF2479390.1"/>
    <property type="molecule type" value="Genomic_DNA"/>
</dbReference>
<evidence type="ECO:0000256" key="2">
    <source>
        <dbReference type="ARBA" id="ARBA00009225"/>
    </source>
</evidence>
<dbReference type="Pfam" id="PF00349">
    <property type="entry name" value="Hexokinase_1"/>
    <property type="match status" value="1"/>
</dbReference>
<evidence type="ECO:0000256" key="6">
    <source>
        <dbReference type="ARBA" id="ARBA00022777"/>
    </source>
</evidence>
<evidence type="ECO:0000256" key="9">
    <source>
        <dbReference type="SAM" id="MobiDB-lite"/>
    </source>
</evidence>
<evidence type="ECO:0000313" key="13">
    <source>
        <dbReference type="Proteomes" id="UP000799767"/>
    </source>
</evidence>
<dbReference type="GO" id="GO:0005829">
    <property type="term" value="C:cytosol"/>
    <property type="evidence" value="ECO:0007669"/>
    <property type="project" value="TreeGrafter"/>
</dbReference>
<dbReference type="PROSITE" id="PS51748">
    <property type="entry name" value="HEXOKINASE_2"/>
    <property type="match status" value="1"/>
</dbReference>
<reference evidence="12" key="1">
    <citation type="journal article" date="2020" name="Stud. Mycol.">
        <title>101 Dothideomycetes genomes: a test case for predicting lifestyles and emergence of pathogens.</title>
        <authorList>
            <person name="Haridas S."/>
            <person name="Albert R."/>
            <person name="Binder M."/>
            <person name="Bloem J."/>
            <person name="Labutti K."/>
            <person name="Salamov A."/>
            <person name="Andreopoulos B."/>
            <person name="Baker S."/>
            <person name="Barry K."/>
            <person name="Bills G."/>
            <person name="Bluhm B."/>
            <person name="Cannon C."/>
            <person name="Castanera R."/>
            <person name="Culley D."/>
            <person name="Daum C."/>
            <person name="Ezra D."/>
            <person name="Gonzalez J."/>
            <person name="Henrissat B."/>
            <person name="Kuo A."/>
            <person name="Liang C."/>
            <person name="Lipzen A."/>
            <person name="Lutzoni F."/>
            <person name="Magnuson J."/>
            <person name="Mondo S."/>
            <person name="Nolan M."/>
            <person name="Ohm R."/>
            <person name="Pangilinan J."/>
            <person name="Park H.-J."/>
            <person name="Ramirez L."/>
            <person name="Alfaro M."/>
            <person name="Sun H."/>
            <person name="Tritt A."/>
            <person name="Yoshinaga Y."/>
            <person name="Zwiers L.-H."/>
            <person name="Turgeon B."/>
            <person name="Goodwin S."/>
            <person name="Spatafora J."/>
            <person name="Crous P."/>
            <person name="Grigoriev I."/>
        </authorList>
    </citation>
    <scope>NUCLEOTIDE SEQUENCE</scope>
    <source>
        <strain evidence="12">CBS 113389</strain>
    </source>
</reference>
<dbReference type="UniPathway" id="UPA00109">
    <property type="reaction ID" value="UER00180"/>
</dbReference>
<feature type="domain" description="Hexokinase N-terminal" evidence="10">
    <location>
        <begin position="429"/>
        <end position="641"/>
    </location>
</feature>
<evidence type="ECO:0000256" key="1">
    <source>
        <dbReference type="ARBA" id="ARBA00004888"/>
    </source>
</evidence>
<feature type="region of interest" description="Disordered" evidence="9">
    <location>
        <begin position="144"/>
        <end position="166"/>
    </location>
</feature>
<feature type="region of interest" description="Disordered" evidence="9">
    <location>
        <begin position="51"/>
        <end position="128"/>
    </location>
</feature>
<keyword evidence="4" id="KW-0808">Transferase</keyword>
<dbReference type="RefSeq" id="XP_033585960.1">
    <property type="nucleotide sequence ID" value="XM_033737661.1"/>
</dbReference>
<dbReference type="PANTHER" id="PTHR19443:SF30">
    <property type="entry name" value="GLUCOKINASE-1-RELATED"/>
    <property type="match status" value="1"/>
</dbReference>
<evidence type="ECO:0000256" key="4">
    <source>
        <dbReference type="ARBA" id="ARBA00022679"/>
    </source>
</evidence>
<dbReference type="GO" id="GO:0004340">
    <property type="term" value="F:glucokinase activity"/>
    <property type="evidence" value="ECO:0007669"/>
    <property type="project" value="UniProtKB-EC"/>
</dbReference>
<feature type="domain" description="Hexokinase C-terminal" evidence="11">
    <location>
        <begin position="651"/>
        <end position="918"/>
    </location>
</feature>
<evidence type="ECO:0000256" key="3">
    <source>
        <dbReference type="ARBA" id="ARBA00012323"/>
    </source>
</evidence>
<dbReference type="Gene3D" id="3.30.420.40">
    <property type="match status" value="1"/>
</dbReference>
<accession>A0A6A6PHC0</accession>
<name>A0A6A6PHC0_9PEZI</name>
<evidence type="ECO:0000256" key="8">
    <source>
        <dbReference type="ARBA" id="ARBA00023152"/>
    </source>
</evidence>